<dbReference type="GO" id="GO:0016020">
    <property type="term" value="C:membrane"/>
    <property type="evidence" value="ECO:0007669"/>
    <property type="project" value="UniProtKB-SubCell"/>
</dbReference>
<gene>
    <name evidence="7" type="ORF">N7452_001052</name>
</gene>
<comment type="caution">
    <text evidence="7">The sequence shown here is derived from an EMBL/GenBank/DDBJ whole genome shotgun (WGS) entry which is preliminary data.</text>
</comment>
<dbReference type="Gene3D" id="1.20.1250.20">
    <property type="entry name" value="MFS general substrate transporter like domains"/>
    <property type="match status" value="1"/>
</dbReference>
<evidence type="ECO:0000256" key="1">
    <source>
        <dbReference type="ARBA" id="ARBA00004141"/>
    </source>
</evidence>
<keyword evidence="4 5" id="KW-0472">Membrane</keyword>
<dbReference type="SUPFAM" id="SSF103473">
    <property type="entry name" value="MFS general substrate transporter"/>
    <property type="match status" value="1"/>
</dbReference>
<feature type="transmembrane region" description="Helical" evidence="5">
    <location>
        <begin position="154"/>
        <end position="179"/>
    </location>
</feature>
<feature type="transmembrane region" description="Helical" evidence="5">
    <location>
        <begin position="24"/>
        <end position="43"/>
    </location>
</feature>
<evidence type="ECO:0000256" key="4">
    <source>
        <dbReference type="ARBA" id="ARBA00023136"/>
    </source>
</evidence>
<dbReference type="PROSITE" id="PS50850">
    <property type="entry name" value="MFS"/>
    <property type="match status" value="1"/>
</dbReference>
<dbReference type="AlphaFoldDB" id="A0A9W9R7A3"/>
<reference evidence="7" key="1">
    <citation type="submission" date="2022-12" db="EMBL/GenBank/DDBJ databases">
        <authorList>
            <person name="Petersen C."/>
        </authorList>
    </citation>
    <scope>NUCLEOTIDE SEQUENCE</scope>
    <source>
        <strain evidence="7">IBT 35673</strain>
    </source>
</reference>
<evidence type="ECO:0000256" key="5">
    <source>
        <dbReference type="SAM" id="Phobius"/>
    </source>
</evidence>
<dbReference type="EMBL" id="JAPZBQ010000001">
    <property type="protein sequence ID" value="KAJ5352078.1"/>
    <property type="molecule type" value="Genomic_DNA"/>
</dbReference>
<evidence type="ECO:0000313" key="8">
    <source>
        <dbReference type="Proteomes" id="UP001147695"/>
    </source>
</evidence>
<comment type="subcellular location">
    <subcellularLocation>
        <location evidence="1">Membrane</location>
        <topology evidence="1">Multi-pass membrane protein</topology>
    </subcellularLocation>
</comment>
<feature type="transmembrane region" description="Helical" evidence="5">
    <location>
        <begin position="295"/>
        <end position="319"/>
    </location>
</feature>
<proteinExistence type="predicted"/>
<keyword evidence="3 5" id="KW-1133">Transmembrane helix</keyword>
<dbReference type="Pfam" id="PF07690">
    <property type="entry name" value="MFS_1"/>
    <property type="match status" value="1"/>
</dbReference>
<feature type="transmembrane region" description="Helical" evidence="5">
    <location>
        <begin position="191"/>
        <end position="212"/>
    </location>
</feature>
<evidence type="ECO:0000313" key="7">
    <source>
        <dbReference type="EMBL" id="KAJ5352078.1"/>
    </source>
</evidence>
<sequence length="500" mass="54686">MSDAQQATEPLLPHATSARKSKKVVVFVVCAVLLLAVDFGFYMSNAPQLAVFEDIICRNYKETLHRTGDALTPSLVEGNPCKSEAVQGELALVIGYKDTFDVLPGLLLSLPYGVLSDRYGRRPFLYLGLLGIVLGEVWVRLVCLWSNVIPLRMVWLSALFKVIGGGDVVITAIALVIVADVFSEDERSTKLFQLQSCIFVAEILAAPISAYLMTNGPMFPYLLSLGLILVGSIPAIFLPETLEDAIAKRTKQTEPDQHSPVEPQESDKRTLIKELIRQACEFGDSTRFIWSDLNVCLMVLVLFVTVMSRQCTNLLLQYVSAKFDWSIGRSSLLISLRGIFALVTYLLLMPAVTFLAAKYLNLHGKRSDHIMSKGSGILSVIGFIAVFIGPNPAFLIGGLVILSIGSAFMVTTRSLATSLVLPDHVGTLYSAIGIAQGVGLLVSGPLFANLFRLGLHLGKAWMGLPFLMAAVFFFFAVVAVWNVKFEQSRATDEEQEPLLS</sequence>
<feature type="transmembrane region" description="Helical" evidence="5">
    <location>
        <begin position="339"/>
        <end position="358"/>
    </location>
</feature>
<keyword evidence="2 5" id="KW-0812">Transmembrane</keyword>
<feature type="transmembrane region" description="Helical" evidence="5">
    <location>
        <begin position="460"/>
        <end position="481"/>
    </location>
</feature>
<protein>
    <recommendedName>
        <fullName evidence="6">Major facilitator superfamily (MFS) profile domain-containing protein</fullName>
    </recommendedName>
</protein>
<dbReference type="InterPro" id="IPR036259">
    <property type="entry name" value="MFS_trans_sf"/>
</dbReference>
<evidence type="ECO:0000259" key="6">
    <source>
        <dbReference type="PROSITE" id="PS50850"/>
    </source>
</evidence>
<dbReference type="PANTHER" id="PTHR23507:SF1">
    <property type="entry name" value="FI18259P1-RELATED"/>
    <property type="match status" value="1"/>
</dbReference>
<reference evidence="7" key="2">
    <citation type="journal article" date="2023" name="IMA Fungus">
        <title>Comparative genomic study of the Penicillium genus elucidates a diverse pangenome and 15 lateral gene transfer events.</title>
        <authorList>
            <person name="Petersen C."/>
            <person name="Sorensen T."/>
            <person name="Nielsen M.R."/>
            <person name="Sondergaard T.E."/>
            <person name="Sorensen J.L."/>
            <person name="Fitzpatrick D.A."/>
            <person name="Frisvad J.C."/>
            <person name="Nielsen K.L."/>
        </authorList>
    </citation>
    <scope>NUCLEOTIDE SEQUENCE</scope>
    <source>
        <strain evidence="7">IBT 35673</strain>
    </source>
</reference>
<evidence type="ECO:0000256" key="3">
    <source>
        <dbReference type="ARBA" id="ARBA00022989"/>
    </source>
</evidence>
<name>A0A9W9R7A3_PENBR</name>
<dbReference type="PANTHER" id="PTHR23507">
    <property type="entry name" value="ZGC:174356"/>
    <property type="match status" value="1"/>
</dbReference>
<organism evidence="7 8">
    <name type="scientific">Penicillium brevicompactum</name>
    <dbReference type="NCBI Taxonomy" id="5074"/>
    <lineage>
        <taxon>Eukaryota</taxon>
        <taxon>Fungi</taxon>
        <taxon>Dikarya</taxon>
        <taxon>Ascomycota</taxon>
        <taxon>Pezizomycotina</taxon>
        <taxon>Eurotiomycetes</taxon>
        <taxon>Eurotiomycetidae</taxon>
        <taxon>Eurotiales</taxon>
        <taxon>Aspergillaceae</taxon>
        <taxon>Penicillium</taxon>
    </lineage>
</organism>
<evidence type="ECO:0000256" key="2">
    <source>
        <dbReference type="ARBA" id="ARBA00022692"/>
    </source>
</evidence>
<accession>A0A9W9R7A3</accession>
<feature type="domain" description="Major facilitator superfamily (MFS) profile" evidence="6">
    <location>
        <begin position="24"/>
        <end position="488"/>
    </location>
</feature>
<feature type="transmembrane region" description="Helical" evidence="5">
    <location>
        <begin position="370"/>
        <end position="388"/>
    </location>
</feature>
<feature type="transmembrane region" description="Helical" evidence="5">
    <location>
        <begin position="428"/>
        <end position="448"/>
    </location>
</feature>
<dbReference type="Proteomes" id="UP001147695">
    <property type="component" value="Unassembled WGS sequence"/>
</dbReference>
<feature type="transmembrane region" description="Helical" evidence="5">
    <location>
        <begin position="218"/>
        <end position="239"/>
    </location>
</feature>
<dbReference type="InterPro" id="IPR011701">
    <property type="entry name" value="MFS"/>
</dbReference>
<feature type="transmembrane region" description="Helical" evidence="5">
    <location>
        <begin position="124"/>
        <end position="148"/>
    </location>
</feature>
<dbReference type="GO" id="GO:0022857">
    <property type="term" value="F:transmembrane transporter activity"/>
    <property type="evidence" value="ECO:0007669"/>
    <property type="project" value="InterPro"/>
</dbReference>
<dbReference type="InterPro" id="IPR020846">
    <property type="entry name" value="MFS_dom"/>
</dbReference>